<dbReference type="Proteomes" id="UP000237105">
    <property type="component" value="Unassembled WGS sequence"/>
</dbReference>
<protein>
    <submittedName>
        <fullName evidence="1">Uncharacterized protein</fullName>
    </submittedName>
</protein>
<proteinExistence type="predicted"/>
<gene>
    <name evidence="1" type="ORF">PanWU01x14_316340</name>
</gene>
<keyword evidence="2" id="KW-1185">Reference proteome</keyword>
<accession>A0A2P5AN39</accession>
<dbReference type="AlphaFoldDB" id="A0A2P5AN39"/>
<organism evidence="1 2">
    <name type="scientific">Parasponia andersonii</name>
    <name type="common">Sponia andersonii</name>
    <dbReference type="NCBI Taxonomy" id="3476"/>
    <lineage>
        <taxon>Eukaryota</taxon>
        <taxon>Viridiplantae</taxon>
        <taxon>Streptophyta</taxon>
        <taxon>Embryophyta</taxon>
        <taxon>Tracheophyta</taxon>
        <taxon>Spermatophyta</taxon>
        <taxon>Magnoliopsida</taxon>
        <taxon>eudicotyledons</taxon>
        <taxon>Gunneridae</taxon>
        <taxon>Pentapetalae</taxon>
        <taxon>rosids</taxon>
        <taxon>fabids</taxon>
        <taxon>Rosales</taxon>
        <taxon>Cannabaceae</taxon>
        <taxon>Parasponia</taxon>
    </lineage>
</organism>
<comment type="caution">
    <text evidence="1">The sequence shown here is derived from an EMBL/GenBank/DDBJ whole genome shotgun (WGS) entry which is preliminary data.</text>
</comment>
<evidence type="ECO:0000313" key="1">
    <source>
        <dbReference type="EMBL" id="PON37954.1"/>
    </source>
</evidence>
<feature type="non-terminal residue" evidence="1">
    <location>
        <position position="1"/>
    </location>
</feature>
<name>A0A2P5AN39_PARAD</name>
<dbReference type="EMBL" id="JXTB01000511">
    <property type="protein sequence ID" value="PON37954.1"/>
    <property type="molecule type" value="Genomic_DNA"/>
</dbReference>
<reference evidence="2" key="1">
    <citation type="submission" date="2016-06" db="EMBL/GenBank/DDBJ databases">
        <title>Parallel loss of symbiosis genes in relatives of nitrogen-fixing non-legume Parasponia.</title>
        <authorList>
            <person name="Van Velzen R."/>
            <person name="Holmer R."/>
            <person name="Bu F."/>
            <person name="Rutten L."/>
            <person name="Van Zeijl A."/>
            <person name="Liu W."/>
            <person name="Santuari L."/>
            <person name="Cao Q."/>
            <person name="Sharma T."/>
            <person name="Shen D."/>
            <person name="Roswanjaya Y."/>
            <person name="Wardhani T."/>
            <person name="Kalhor M.S."/>
            <person name="Jansen J."/>
            <person name="Van den Hoogen J."/>
            <person name="Gungor B."/>
            <person name="Hartog M."/>
            <person name="Hontelez J."/>
            <person name="Verver J."/>
            <person name="Yang W.-C."/>
            <person name="Schijlen E."/>
            <person name="Repin R."/>
            <person name="Schilthuizen M."/>
            <person name="Schranz E."/>
            <person name="Heidstra R."/>
            <person name="Miyata K."/>
            <person name="Fedorova E."/>
            <person name="Kohlen W."/>
            <person name="Bisseling T."/>
            <person name="Smit S."/>
            <person name="Geurts R."/>
        </authorList>
    </citation>
    <scope>NUCLEOTIDE SEQUENCE [LARGE SCALE GENOMIC DNA]</scope>
    <source>
        <strain evidence="2">cv. WU1-14</strain>
    </source>
</reference>
<sequence>LRQTINTSRISFFANPARSCSIPILLFLIVTETK</sequence>
<evidence type="ECO:0000313" key="2">
    <source>
        <dbReference type="Proteomes" id="UP000237105"/>
    </source>
</evidence>